<evidence type="ECO:0000313" key="3">
    <source>
        <dbReference type="Proteomes" id="UP000001628"/>
    </source>
</evidence>
<dbReference type="EMBL" id="KN275970">
    <property type="protein sequence ID" value="KGM91496.1"/>
    <property type="molecule type" value="Genomic_DNA"/>
</dbReference>
<dbReference type="HOGENOM" id="CLU_2413887_0_0_1"/>
<accession>A0A0A0HU05</accession>
<sequence>MRGPSPRLSRRMIHKADPPGKIPVSEHTHGSDQPGQASLVKFMLGQPGLPYGSVQVIRVEEAQLEKLADAREWSIDFARDPKSGVMIVRRAK</sequence>
<dbReference type="KEGG" id="pbn:PADG_12408"/>
<name>A0A0A0HU05_PARBD</name>
<reference evidence="2 3" key="1">
    <citation type="journal article" date="2011" name="PLoS Genet.">
        <title>Comparative genomic analysis of human fungal pathogens causing paracoccidioidomycosis.</title>
        <authorList>
            <person name="Desjardins C.A."/>
            <person name="Champion M.D."/>
            <person name="Holder J.W."/>
            <person name="Muszewska A."/>
            <person name="Goldberg J."/>
            <person name="Bailao A.M."/>
            <person name="Brigido M.M."/>
            <person name="Ferreira M.E."/>
            <person name="Garcia A.M."/>
            <person name="Grynberg M."/>
            <person name="Gujja S."/>
            <person name="Heiman D.I."/>
            <person name="Henn M.R."/>
            <person name="Kodira C.D."/>
            <person name="Leon-Narvaez H."/>
            <person name="Longo L.V."/>
            <person name="Ma L.J."/>
            <person name="Malavazi I."/>
            <person name="Matsuo A.L."/>
            <person name="Morais F.V."/>
            <person name="Pereira M."/>
            <person name="Rodriguez-Brito S."/>
            <person name="Sakthikumar S."/>
            <person name="Salem-Izacc S.M."/>
            <person name="Sykes S.M."/>
            <person name="Teixeira M.M."/>
            <person name="Vallejo M.C."/>
            <person name="Walter M.E."/>
            <person name="Yandava C."/>
            <person name="Young S."/>
            <person name="Zeng Q."/>
            <person name="Zucker J."/>
            <person name="Felipe M.S."/>
            <person name="Goldman G.H."/>
            <person name="Haas B.J."/>
            <person name="McEwen J.G."/>
            <person name="Nino-Vega G."/>
            <person name="Puccia R."/>
            <person name="San-Blas G."/>
            <person name="Soares C.M."/>
            <person name="Birren B.W."/>
            <person name="Cuomo C.A."/>
        </authorList>
    </citation>
    <scope>NUCLEOTIDE SEQUENCE [LARGE SCALE GENOMIC DNA]</scope>
    <source>
        <strain evidence="2 3">Pb18</strain>
    </source>
</reference>
<feature type="region of interest" description="Disordered" evidence="1">
    <location>
        <begin position="1"/>
        <end position="35"/>
    </location>
</feature>
<dbReference type="GeneID" id="22588305"/>
<feature type="compositionally biased region" description="Basic and acidic residues" evidence="1">
    <location>
        <begin position="14"/>
        <end position="30"/>
    </location>
</feature>
<dbReference type="RefSeq" id="XP_010763484.1">
    <property type="nucleotide sequence ID" value="XM_010765182.1"/>
</dbReference>
<dbReference type="AlphaFoldDB" id="A0A0A0HU05"/>
<keyword evidence="3" id="KW-1185">Reference proteome</keyword>
<dbReference type="Proteomes" id="UP000001628">
    <property type="component" value="Unassembled WGS sequence"/>
</dbReference>
<gene>
    <name evidence="2" type="ORF">PADG_12408</name>
</gene>
<dbReference type="InParanoid" id="A0A0A0HU05"/>
<evidence type="ECO:0000313" key="2">
    <source>
        <dbReference type="EMBL" id="KGM91496.1"/>
    </source>
</evidence>
<evidence type="ECO:0000256" key="1">
    <source>
        <dbReference type="SAM" id="MobiDB-lite"/>
    </source>
</evidence>
<organism evidence="2 3">
    <name type="scientific">Paracoccidioides brasiliensis (strain Pb18)</name>
    <dbReference type="NCBI Taxonomy" id="502780"/>
    <lineage>
        <taxon>Eukaryota</taxon>
        <taxon>Fungi</taxon>
        <taxon>Dikarya</taxon>
        <taxon>Ascomycota</taxon>
        <taxon>Pezizomycotina</taxon>
        <taxon>Eurotiomycetes</taxon>
        <taxon>Eurotiomycetidae</taxon>
        <taxon>Onygenales</taxon>
        <taxon>Ajellomycetaceae</taxon>
        <taxon>Paracoccidioides</taxon>
    </lineage>
</organism>
<proteinExistence type="predicted"/>
<dbReference type="VEuPathDB" id="FungiDB:PADG_12408"/>
<protein>
    <submittedName>
        <fullName evidence="2">Uncharacterized protein</fullName>
    </submittedName>
</protein>